<dbReference type="AlphaFoldDB" id="A0A7K3RP12"/>
<dbReference type="SMART" id="SM00191">
    <property type="entry name" value="Int_alpha"/>
    <property type="match status" value="4"/>
</dbReference>
<gene>
    <name evidence="5" type="ORF">G3I50_01130</name>
</gene>
<dbReference type="PANTHER" id="PTHR44103">
    <property type="entry name" value="PROPROTEIN CONVERTASE P"/>
    <property type="match status" value="1"/>
</dbReference>
<evidence type="ECO:0000313" key="5">
    <source>
        <dbReference type="EMBL" id="NEC16885.1"/>
    </source>
</evidence>
<protein>
    <submittedName>
        <fullName evidence="5">VCBS repeat-containing protein</fullName>
    </submittedName>
</protein>
<dbReference type="PROSITE" id="PS51470">
    <property type="entry name" value="FG_GAP"/>
    <property type="match status" value="1"/>
</dbReference>
<dbReference type="Pfam" id="PF13517">
    <property type="entry name" value="FG-GAP_3"/>
    <property type="match status" value="1"/>
</dbReference>
<reference evidence="5 6" key="1">
    <citation type="submission" date="2020-01" db="EMBL/GenBank/DDBJ databases">
        <title>Insect and environment-associated Actinomycetes.</title>
        <authorList>
            <person name="Currrie C."/>
            <person name="Chevrette M."/>
            <person name="Carlson C."/>
            <person name="Stubbendieck R."/>
            <person name="Wendt-Pienkowski E."/>
        </authorList>
    </citation>
    <scope>NUCLEOTIDE SEQUENCE [LARGE SCALE GENOMIC DNA]</scope>
    <source>
        <strain evidence="5 6">SID7590</strain>
    </source>
</reference>
<evidence type="ECO:0000256" key="1">
    <source>
        <dbReference type="ARBA" id="ARBA00022729"/>
    </source>
</evidence>
<dbReference type="Proteomes" id="UP000469670">
    <property type="component" value="Unassembled WGS sequence"/>
</dbReference>
<name>A0A7K3RP12_9ACTN</name>
<dbReference type="EMBL" id="JAAGMP010000060">
    <property type="protein sequence ID" value="NEC16885.1"/>
    <property type="molecule type" value="Genomic_DNA"/>
</dbReference>
<keyword evidence="2" id="KW-0677">Repeat</keyword>
<evidence type="ECO:0000256" key="3">
    <source>
        <dbReference type="ARBA" id="ARBA00023180"/>
    </source>
</evidence>
<sequence length="479" mass="47540">MQTSRLRTASAVFVTLAATATAAPALSGTAVAAAPSSVVRQPVDFNGDGYEDMIVSVPDGTVSGIKKAGYVVVYPGDAKGINPARHQVINQNTPGVPGSAAANARFGGSAPADIDADGYTDLLVSAGNGRPVILFGGKSGLGTRAVEFQGQGQGQSQGEAVGDFDGDGRADVAGIDNSDWAGKVVLSEKIGADGSVGSTRTALTADGVTTYEGVQAADINNDGKDDLLVRTGCNDEPDCGGTSLYLSTGTGFTHTPIVTAPGTYLNHASVTVGSVNGDAYPDLVFTRQPTGLDSDVDFPSKGGAVAVALGGPKGQNTSVKPKWITQATAGVPGADEQGDAMGASAAVGDLDGDGYGEVVVGLPGEDVGTAKDAGGVLIFKGRATGITGADTKVIGQSTANVPGVDEQGDAFGGEVHVVVGAKGVPATLALAAPGENTNQGGVWLFKGSRTGPVTKGSVSFGEASLGVTPSAVRFGNWLG</sequence>
<evidence type="ECO:0000256" key="2">
    <source>
        <dbReference type="ARBA" id="ARBA00022737"/>
    </source>
</evidence>
<dbReference type="InterPro" id="IPR013517">
    <property type="entry name" value="FG-GAP"/>
</dbReference>
<dbReference type="SUPFAM" id="SSF69318">
    <property type="entry name" value="Integrin alpha N-terminal domain"/>
    <property type="match status" value="1"/>
</dbReference>
<feature type="chain" id="PRO_5039467009" evidence="4">
    <location>
        <begin position="23"/>
        <end position="479"/>
    </location>
</feature>
<dbReference type="PANTHER" id="PTHR44103:SF1">
    <property type="entry name" value="PROPROTEIN CONVERTASE P"/>
    <property type="match status" value="1"/>
</dbReference>
<proteinExistence type="predicted"/>
<keyword evidence="1 4" id="KW-0732">Signal</keyword>
<evidence type="ECO:0000313" key="6">
    <source>
        <dbReference type="Proteomes" id="UP000469670"/>
    </source>
</evidence>
<dbReference type="Pfam" id="PF01839">
    <property type="entry name" value="FG-GAP"/>
    <property type="match status" value="2"/>
</dbReference>
<comment type="caution">
    <text evidence="5">The sequence shown here is derived from an EMBL/GenBank/DDBJ whole genome shotgun (WGS) entry which is preliminary data.</text>
</comment>
<organism evidence="5 6">
    <name type="scientific">Streptomyces parvus</name>
    <dbReference type="NCBI Taxonomy" id="66428"/>
    <lineage>
        <taxon>Bacteria</taxon>
        <taxon>Bacillati</taxon>
        <taxon>Actinomycetota</taxon>
        <taxon>Actinomycetes</taxon>
        <taxon>Kitasatosporales</taxon>
        <taxon>Streptomycetaceae</taxon>
        <taxon>Streptomyces</taxon>
    </lineage>
</organism>
<dbReference type="InterPro" id="IPR013519">
    <property type="entry name" value="Int_alpha_beta-p"/>
</dbReference>
<keyword evidence="3" id="KW-0325">Glycoprotein</keyword>
<accession>A0A7K3RP12</accession>
<feature type="signal peptide" evidence="4">
    <location>
        <begin position="1"/>
        <end position="22"/>
    </location>
</feature>
<dbReference type="Gene3D" id="2.130.10.130">
    <property type="entry name" value="Integrin alpha, N-terminal"/>
    <property type="match status" value="3"/>
</dbReference>
<evidence type="ECO:0000256" key="4">
    <source>
        <dbReference type="SAM" id="SignalP"/>
    </source>
</evidence>
<dbReference type="InterPro" id="IPR028994">
    <property type="entry name" value="Integrin_alpha_N"/>
</dbReference>
<dbReference type="RefSeq" id="WP_164199114.1">
    <property type="nucleotide sequence ID" value="NZ_JAAGMP010000060.1"/>
</dbReference>